<gene>
    <name evidence="1" type="ORF">IFR04_002713</name>
</gene>
<keyword evidence="2" id="KW-1185">Reference proteome</keyword>
<proteinExistence type="predicted"/>
<dbReference type="EMBL" id="JAFJYH010000024">
    <property type="protein sequence ID" value="KAG4424159.1"/>
    <property type="molecule type" value="Genomic_DNA"/>
</dbReference>
<evidence type="ECO:0000313" key="2">
    <source>
        <dbReference type="Proteomes" id="UP000664132"/>
    </source>
</evidence>
<comment type="caution">
    <text evidence="1">The sequence shown here is derived from an EMBL/GenBank/DDBJ whole genome shotgun (WGS) entry which is preliminary data.</text>
</comment>
<dbReference type="OrthoDB" id="3266505at2759"/>
<protein>
    <submittedName>
        <fullName evidence="1">Uncharacterized protein</fullName>
    </submittedName>
</protein>
<name>A0A8H7WG31_9HELO</name>
<evidence type="ECO:0000313" key="1">
    <source>
        <dbReference type="EMBL" id="KAG4424159.1"/>
    </source>
</evidence>
<reference evidence="1" key="1">
    <citation type="submission" date="2021-02" db="EMBL/GenBank/DDBJ databases">
        <title>Genome sequence Cadophora malorum strain M34.</title>
        <authorList>
            <person name="Stefanovic E."/>
            <person name="Vu D."/>
            <person name="Scully C."/>
            <person name="Dijksterhuis J."/>
            <person name="Roader J."/>
            <person name="Houbraken J."/>
        </authorList>
    </citation>
    <scope>NUCLEOTIDE SEQUENCE</scope>
    <source>
        <strain evidence="1">M34</strain>
    </source>
</reference>
<dbReference type="CDD" id="cd12148">
    <property type="entry name" value="fungal_TF_MHR"/>
    <property type="match status" value="1"/>
</dbReference>
<dbReference type="Proteomes" id="UP000664132">
    <property type="component" value="Unassembled WGS sequence"/>
</dbReference>
<organism evidence="1 2">
    <name type="scientific">Cadophora malorum</name>
    <dbReference type="NCBI Taxonomy" id="108018"/>
    <lineage>
        <taxon>Eukaryota</taxon>
        <taxon>Fungi</taxon>
        <taxon>Dikarya</taxon>
        <taxon>Ascomycota</taxon>
        <taxon>Pezizomycotina</taxon>
        <taxon>Leotiomycetes</taxon>
        <taxon>Helotiales</taxon>
        <taxon>Ploettnerulaceae</taxon>
        <taxon>Cadophora</taxon>
    </lineage>
</organism>
<accession>A0A8H7WG31</accession>
<dbReference type="AlphaFoldDB" id="A0A8H7WG31"/>
<sequence>MSIHISRRLISNSLAEIFTSYQLIDLTTFMPLLEAQYASSSDEPALECPARWAIVNAVLALGVRSKTAAGSEAAMSDVVDGFCRNGTAALPELLLDEPSLLTVQALLAMVMFAKGIPDVQAFIVFATNASRMLQLFSLESEFLGLIMELEDLEQYGKVCDCLSKFEREATDLMGQKTVTGTESAMF</sequence>